<dbReference type="Proteomes" id="UP000001628">
    <property type="component" value="Unassembled WGS sequence"/>
</dbReference>
<name>C1G5Y9_PARBD</name>
<evidence type="ECO:0000313" key="2">
    <source>
        <dbReference type="Proteomes" id="UP000001628"/>
    </source>
</evidence>
<dbReference type="InParanoid" id="C1G5Y9"/>
<keyword evidence="2" id="KW-1185">Reference proteome</keyword>
<organism evidence="1 2">
    <name type="scientific">Paracoccidioides brasiliensis (strain Pb18)</name>
    <dbReference type="NCBI Taxonomy" id="502780"/>
    <lineage>
        <taxon>Eukaryota</taxon>
        <taxon>Fungi</taxon>
        <taxon>Dikarya</taxon>
        <taxon>Ascomycota</taxon>
        <taxon>Pezizomycotina</taxon>
        <taxon>Eurotiomycetes</taxon>
        <taxon>Eurotiomycetidae</taxon>
        <taxon>Onygenales</taxon>
        <taxon>Ajellomycetaceae</taxon>
        <taxon>Paracoccidioides</taxon>
    </lineage>
</organism>
<sequence length="63" mass="6902">MTALSSAIFVTPFLDGARRFTRIRLKLVAMTVYSVRMAVPSQFLSDSTSKDIRGGLRPNGLAL</sequence>
<dbReference type="KEGG" id="pbn:PADG_02594"/>
<reference evidence="1 2" key="1">
    <citation type="journal article" date="2011" name="PLoS Genet.">
        <title>Comparative genomic analysis of human fungal pathogens causing paracoccidioidomycosis.</title>
        <authorList>
            <person name="Desjardins C.A."/>
            <person name="Champion M.D."/>
            <person name="Holder J.W."/>
            <person name="Muszewska A."/>
            <person name="Goldberg J."/>
            <person name="Bailao A.M."/>
            <person name="Brigido M.M."/>
            <person name="Ferreira M.E."/>
            <person name="Garcia A.M."/>
            <person name="Grynberg M."/>
            <person name="Gujja S."/>
            <person name="Heiman D.I."/>
            <person name="Henn M.R."/>
            <person name="Kodira C.D."/>
            <person name="Leon-Narvaez H."/>
            <person name="Longo L.V."/>
            <person name="Ma L.J."/>
            <person name="Malavazi I."/>
            <person name="Matsuo A.L."/>
            <person name="Morais F.V."/>
            <person name="Pereira M."/>
            <person name="Rodriguez-Brito S."/>
            <person name="Sakthikumar S."/>
            <person name="Salem-Izacc S.M."/>
            <person name="Sykes S.M."/>
            <person name="Teixeira M.M."/>
            <person name="Vallejo M.C."/>
            <person name="Walter M.E."/>
            <person name="Yandava C."/>
            <person name="Young S."/>
            <person name="Zeng Q."/>
            <person name="Zucker J."/>
            <person name="Felipe M.S."/>
            <person name="Goldman G.H."/>
            <person name="Haas B.J."/>
            <person name="McEwen J.G."/>
            <person name="Nino-Vega G."/>
            <person name="Puccia R."/>
            <person name="San-Blas G."/>
            <person name="Soares C.M."/>
            <person name="Birren B.W."/>
            <person name="Cuomo C.A."/>
        </authorList>
    </citation>
    <scope>NUCLEOTIDE SEQUENCE [LARGE SCALE GENOMIC DNA]</scope>
    <source>
        <strain evidence="1 2">Pb18</strain>
    </source>
</reference>
<dbReference type="HOGENOM" id="CLU_2886407_0_0_1"/>
<dbReference type="AlphaFoldDB" id="C1G5Y9"/>
<dbReference type="VEuPathDB" id="FungiDB:PADG_02594"/>
<dbReference type="GeneID" id="22582047"/>
<protein>
    <submittedName>
        <fullName evidence="1">Uncharacterized protein</fullName>
    </submittedName>
</protein>
<evidence type="ECO:0000313" key="1">
    <source>
        <dbReference type="EMBL" id="EEH46496.2"/>
    </source>
</evidence>
<proteinExistence type="predicted"/>
<accession>C1G5Y9</accession>
<dbReference type="RefSeq" id="XP_010758048.1">
    <property type="nucleotide sequence ID" value="XM_010759746.1"/>
</dbReference>
<gene>
    <name evidence="1" type="ORF">PADG_02594</name>
</gene>
<dbReference type="EMBL" id="KN275959">
    <property type="protein sequence ID" value="EEH46496.2"/>
    <property type="molecule type" value="Genomic_DNA"/>
</dbReference>